<accession>A0A150FYZ5</accession>
<feature type="region of interest" description="Disordered" evidence="1">
    <location>
        <begin position="77"/>
        <end position="119"/>
    </location>
</feature>
<dbReference type="EMBL" id="LSYV01000116">
    <property type="protein sequence ID" value="KXZ42824.1"/>
    <property type="molecule type" value="Genomic_DNA"/>
</dbReference>
<feature type="region of interest" description="Disordered" evidence="1">
    <location>
        <begin position="1"/>
        <end position="37"/>
    </location>
</feature>
<sequence>MQHANAVGRRGPGPTGPPKTTEHAQTLPNWCSAGPYARDDEPLYTTMTRTAATHKVYHNAYWHANKWYALVPPPNMMRPGEQPHADDADPSIPEPTPESETGSEPGSGSNSTTGTREAGYLEEGLSVNCALIRLPIKNITSHTDNMRAGFLPGTTLLVDFPFPAFPDNLGHWAEIMLPTFSVLADGSWRYDTSGNRSRFVDRILLPNLRKPGSWAAKQSGRLGIVGVVAPAEYNEMNDWFREVLALAVSPGVRRGGAPVPPIIDHTDLEAYPKLSWLVIENLLVIQDRYTHPDRKTGFIGVDHGDLWRYDGCARYVDQARLVGFSEQQFAADFRAAAYKRANLAPPPQWTPGSPPPPPVPGSPRFMTLVMAHEDYPPLINWSALQGLLRQLGRRLGLEVRTVTLSTDAPFVSHLDTFARSSVVVARHGPLLATAPLMPPGGAVIELLPYKWEWLGISKLYYNITQSTGDLHHFAWRPTDHRLAHYDHENYTRYHSWTPEECSARECLMVHARAGLTVDLTELEAILEEKLPAVVEGRPVDELRAEWPKAV</sequence>
<name>A0A150FYZ5_GONPE</name>
<keyword evidence="3" id="KW-1185">Reference proteome</keyword>
<reference evidence="3" key="1">
    <citation type="journal article" date="2016" name="Nat. Commun.">
        <title>The Gonium pectorale genome demonstrates co-option of cell cycle regulation during the evolution of multicellularity.</title>
        <authorList>
            <person name="Hanschen E.R."/>
            <person name="Marriage T.N."/>
            <person name="Ferris P.J."/>
            <person name="Hamaji T."/>
            <person name="Toyoda A."/>
            <person name="Fujiyama A."/>
            <person name="Neme R."/>
            <person name="Noguchi H."/>
            <person name="Minakuchi Y."/>
            <person name="Suzuki M."/>
            <person name="Kawai-Toyooka H."/>
            <person name="Smith D.R."/>
            <person name="Sparks H."/>
            <person name="Anderson J."/>
            <person name="Bakaric R."/>
            <person name="Luria V."/>
            <person name="Karger A."/>
            <person name="Kirschner M.W."/>
            <person name="Durand P.M."/>
            <person name="Michod R.E."/>
            <person name="Nozaki H."/>
            <person name="Olson B.J."/>
        </authorList>
    </citation>
    <scope>NUCLEOTIDE SEQUENCE [LARGE SCALE GENOMIC DNA]</scope>
    <source>
        <strain evidence="3">NIES-2863</strain>
    </source>
</reference>
<organism evidence="2 3">
    <name type="scientific">Gonium pectorale</name>
    <name type="common">Green alga</name>
    <dbReference type="NCBI Taxonomy" id="33097"/>
    <lineage>
        <taxon>Eukaryota</taxon>
        <taxon>Viridiplantae</taxon>
        <taxon>Chlorophyta</taxon>
        <taxon>core chlorophytes</taxon>
        <taxon>Chlorophyceae</taxon>
        <taxon>CS clade</taxon>
        <taxon>Chlamydomonadales</taxon>
        <taxon>Volvocaceae</taxon>
        <taxon>Gonium</taxon>
    </lineage>
</organism>
<evidence type="ECO:0000313" key="3">
    <source>
        <dbReference type="Proteomes" id="UP000075714"/>
    </source>
</evidence>
<proteinExistence type="predicted"/>
<dbReference type="OrthoDB" id="529273at2759"/>
<dbReference type="Proteomes" id="UP000075714">
    <property type="component" value="Unassembled WGS sequence"/>
</dbReference>
<protein>
    <submittedName>
        <fullName evidence="2">Uncharacterized protein</fullName>
    </submittedName>
</protein>
<gene>
    <name evidence="2" type="ORF">GPECTOR_116g356</name>
</gene>
<dbReference type="AlphaFoldDB" id="A0A150FYZ5"/>
<comment type="caution">
    <text evidence="2">The sequence shown here is derived from an EMBL/GenBank/DDBJ whole genome shotgun (WGS) entry which is preliminary data.</text>
</comment>
<evidence type="ECO:0000256" key="1">
    <source>
        <dbReference type="SAM" id="MobiDB-lite"/>
    </source>
</evidence>
<feature type="compositionally biased region" description="Low complexity" evidence="1">
    <location>
        <begin position="98"/>
        <end position="115"/>
    </location>
</feature>
<evidence type="ECO:0000313" key="2">
    <source>
        <dbReference type="EMBL" id="KXZ42824.1"/>
    </source>
</evidence>